<evidence type="ECO:0000313" key="2">
    <source>
        <dbReference type="Proteomes" id="UP001597244"/>
    </source>
</evidence>
<reference evidence="2" key="1">
    <citation type="journal article" date="2019" name="Int. J. Syst. Evol. Microbiol.">
        <title>The Global Catalogue of Microorganisms (GCM) 10K type strain sequencing project: providing services to taxonomists for standard genome sequencing and annotation.</title>
        <authorList>
            <consortium name="The Broad Institute Genomics Platform"/>
            <consortium name="The Broad Institute Genome Sequencing Center for Infectious Disease"/>
            <person name="Wu L."/>
            <person name="Ma J."/>
        </authorList>
    </citation>
    <scope>NUCLEOTIDE SEQUENCE [LARGE SCALE GENOMIC DNA]</scope>
    <source>
        <strain evidence="2">CCM 8951</strain>
    </source>
</reference>
<sequence length="80" mass="8929">MKSKHFLIVSAAFLLTTSGLVTLLDSVKLPTHTHHRAPVTNMLATITTSQHLNHSVRSSLPKGLGWNFFEHPNPDEESER</sequence>
<organism evidence="1 2">
    <name type="scientific">Lapidilactobacillus mulanensis</name>
    <dbReference type="NCBI Taxonomy" id="2485999"/>
    <lineage>
        <taxon>Bacteria</taxon>
        <taxon>Bacillati</taxon>
        <taxon>Bacillota</taxon>
        <taxon>Bacilli</taxon>
        <taxon>Lactobacillales</taxon>
        <taxon>Lactobacillaceae</taxon>
        <taxon>Lapidilactobacillus</taxon>
    </lineage>
</organism>
<gene>
    <name evidence="1" type="ORF">ACFQ4L_00770</name>
</gene>
<comment type="caution">
    <text evidence="1">The sequence shown here is derived from an EMBL/GenBank/DDBJ whole genome shotgun (WGS) entry which is preliminary data.</text>
</comment>
<proteinExistence type="predicted"/>
<accession>A0ABW4DN09</accession>
<name>A0ABW4DN09_9LACO</name>
<keyword evidence="2" id="KW-1185">Reference proteome</keyword>
<dbReference type="Proteomes" id="UP001597244">
    <property type="component" value="Unassembled WGS sequence"/>
</dbReference>
<evidence type="ECO:0000313" key="1">
    <source>
        <dbReference type="EMBL" id="MFD1464625.1"/>
    </source>
</evidence>
<protein>
    <submittedName>
        <fullName evidence="1">Uncharacterized protein</fullName>
    </submittedName>
</protein>
<dbReference type="EMBL" id="JBHTOF010000011">
    <property type="protein sequence ID" value="MFD1464625.1"/>
    <property type="molecule type" value="Genomic_DNA"/>
</dbReference>
<dbReference type="RefSeq" id="WP_125578114.1">
    <property type="nucleotide sequence ID" value="NZ_JBHTOF010000011.1"/>
</dbReference>